<name>A0AA41S313_PAPNU</name>
<dbReference type="Gene3D" id="1.50.10.10">
    <property type="match status" value="1"/>
</dbReference>
<reference evidence="12" key="1">
    <citation type="submission" date="2022-03" db="EMBL/GenBank/DDBJ databases">
        <title>A functionally conserved STORR gene fusion in Papaver species that diverged 16.8 million years ago.</title>
        <authorList>
            <person name="Catania T."/>
        </authorList>
    </citation>
    <scope>NUCLEOTIDE SEQUENCE</scope>
    <source>
        <strain evidence="12">S-191538</strain>
    </source>
</reference>
<evidence type="ECO:0000259" key="11">
    <source>
        <dbReference type="Pfam" id="PF00759"/>
    </source>
</evidence>
<gene>
    <name evidence="12" type="ORF">MKW94_007245</name>
</gene>
<comment type="similarity">
    <text evidence="2">Belongs to the glycosyl hydrolase 9 (cellulase E) family.</text>
</comment>
<dbReference type="Proteomes" id="UP001177140">
    <property type="component" value="Unassembled WGS sequence"/>
</dbReference>
<organism evidence="12 13">
    <name type="scientific">Papaver nudicaule</name>
    <name type="common">Iceland poppy</name>
    <dbReference type="NCBI Taxonomy" id="74823"/>
    <lineage>
        <taxon>Eukaryota</taxon>
        <taxon>Viridiplantae</taxon>
        <taxon>Streptophyta</taxon>
        <taxon>Embryophyta</taxon>
        <taxon>Tracheophyta</taxon>
        <taxon>Spermatophyta</taxon>
        <taxon>Magnoliopsida</taxon>
        <taxon>Ranunculales</taxon>
        <taxon>Papaveraceae</taxon>
        <taxon>Papaveroideae</taxon>
        <taxon>Papaver</taxon>
    </lineage>
</organism>
<feature type="compositionally biased region" description="Polar residues" evidence="9">
    <location>
        <begin position="41"/>
        <end position="50"/>
    </location>
</feature>
<keyword evidence="13" id="KW-1185">Reference proteome</keyword>
<feature type="domain" description="Glycoside hydrolase family 9" evidence="11">
    <location>
        <begin position="25"/>
        <end position="62"/>
    </location>
</feature>
<dbReference type="InterPro" id="IPR001701">
    <property type="entry name" value="Glyco_hydro_9"/>
</dbReference>
<evidence type="ECO:0000256" key="1">
    <source>
        <dbReference type="ARBA" id="ARBA00000966"/>
    </source>
</evidence>
<keyword evidence="10" id="KW-0732">Signal</keyword>
<dbReference type="GO" id="GO:0030245">
    <property type="term" value="P:cellulose catabolic process"/>
    <property type="evidence" value="ECO:0007669"/>
    <property type="project" value="UniProtKB-KW"/>
</dbReference>
<dbReference type="SUPFAM" id="SSF48208">
    <property type="entry name" value="Six-hairpin glycosidases"/>
    <property type="match status" value="1"/>
</dbReference>
<feature type="signal peptide" evidence="10">
    <location>
        <begin position="1"/>
        <end position="21"/>
    </location>
</feature>
<dbReference type="AlphaFoldDB" id="A0AA41S313"/>
<sequence length="65" mass="7165">MHQHTLGFCFSVLLLLHVVAGQVDYGIALKKSILYYESQRSGKLPTNQRVTWRGDSGLTDGSDVG</sequence>
<feature type="chain" id="PRO_5041339676" description="cellulase" evidence="10">
    <location>
        <begin position="22"/>
        <end position="65"/>
    </location>
</feature>
<evidence type="ECO:0000256" key="4">
    <source>
        <dbReference type="ARBA" id="ARBA00022801"/>
    </source>
</evidence>
<keyword evidence="7" id="KW-0326">Glycosidase</keyword>
<dbReference type="PANTHER" id="PTHR22298">
    <property type="entry name" value="ENDO-1,4-BETA-GLUCANASE"/>
    <property type="match status" value="1"/>
</dbReference>
<feature type="region of interest" description="Disordered" evidence="9">
    <location>
        <begin position="41"/>
        <end position="65"/>
    </location>
</feature>
<evidence type="ECO:0000256" key="3">
    <source>
        <dbReference type="ARBA" id="ARBA00012601"/>
    </source>
</evidence>
<keyword evidence="8" id="KW-0624">Polysaccharide degradation</keyword>
<dbReference type="GO" id="GO:0008810">
    <property type="term" value="F:cellulase activity"/>
    <property type="evidence" value="ECO:0007669"/>
    <property type="project" value="UniProtKB-EC"/>
</dbReference>
<evidence type="ECO:0000256" key="8">
    <source>
        <dbReference type="ARBA" id="ARBA00023326"/>
    </source>
</evidence>
<evidence type="ECO:0000256" key="2">
    <source>
        <dbReference type="ARBA" id="ARBA00007072"/>
    </source>
</evidence>
<evidence type="ECO:0000256" key="7">
    <source>
        <dbReference type="ARBA" id="ARBA00023295"/>
    </source>
</evidence>
<comment type="catalytic activity">
    <reaction evidence="1">
        <text>Endohydrolysis of (1-&gt;4)-beta-D-glucosidic linkages in cellulose, lichenin and cereal beta-D-glucans.</text>
        <dbReference type="EC" id="3.2.1.4"/>
    </reaction>
</comment>
<dbReference type="EC" id="3.2.1.4" evidence="3"/>
<keyword evidence="4" id="KW-0378">Hydrolase</keyword>
<keyword evidence="6" id="KW-0119">Carbohydrate metabolism</keyword>
<evidence type="ECO:0000313" key="12">
    <source>
        <dbReference type="EMBL" id="MCL7029116.1"/>
    </source>
</evidence>
<proteinExistence type="inferred from homology"/>
<evidence type="ECO:0000256" key="9">
    <source>
        <dbReference type="SAM" id="MobiDB-lite"/>
    </source>
</evidence>
<comment type="caution">
    <text evidence="12">The sequence shown here is derived from an EMBL/GenBank/DDBJ whole genome shotgun (WGS) entry which is preliminary data.</text>
</comment>
<dbReference type="InterPro" id="IPR012341">
    <property type="entry name" value="6hp_glycosidase-like_sf"/>
</dbReference>
<evidence type="ECO:0000256" key="6">
    <source>
        <dbReference type="ARBA" id="ARBA00023277"/>
    </source>
</evidence>
<evidence type="ECO:0000256" key="5">
    <source>
        <dbReference type="ARBA" id="ARBA00023001"/>
    </source>
</evidence>
<feature type="non-terminal residue" evidence="12">
    <location>
        <position position="65"/>
    </location>
</feature>
<dbReference type="Pfam" id="PF00759">
    <property type="entry name" value="Glyco_hydro_9"/>
    <property type="match status" value="1"/>
</dbReference>
<keyword evidence="5" id="KW-0136">Cellulose degradation</keyword>
<evidence type="ECO:0000256" key="10">
    <source>
        <dbReference type="SAM" id="SignalP"/>
    </source>
</evidence>
<dbReference type="InterPro" id="IPR008928">
    <property type="entry name" value="6-hairpin_glycosidase_sf"/>
</dbReference>
<dbReference type="EMBL" id="JAJJMA010086807">
    <property type="protein sequence ID" value="MCL7029116.1"/>
    <property type="molecule type" value="Genomic_DNA"/>
</dbReference>
<accession>A0AA41S313</accession>
<evidence type="ECO:0000313" key="13">
    <source>
        <dbReference type="Proteomes" id="UP001177140"/>
    </source>
</evidence>
<protein>
    <recommendedName>
        <fullName evidence="3">cellulase</fullName>
        <ecNumber evidence="3">3.2.1.4</ecNumber>
    </recommendedName>
</protein>